<comment type="similarity">
    <text evidence="1">Belongs to the LysR transcriptional regulatory family.</text>
</comment>
<dbReference type="RefSeq" id="WP_011051483.1">
    <property type="nucleotide sequence ID" value="NZ_CAVLHM010000041.1"/>
</dbReference>
<dbReference type="EMBL" id="CCXZ01000139">
    <property type="protein sequence ID" value="CEG16647.1"/>
    <property type="molecule type" value="Genomic_DNA"/>
</dbReference>
<dbReference type="Pfam" id="PF00126">
    <property type="entry name" value="HTH_1"/>
    <property type="match status" value="1"/>
</dbReference>
<dbReference type="InterPro" id="IPR005119">
    <property type="entry name" value="LysR_subst-bd"/>
</dbReference>
<dbReference type="SUPFAM" id="SSF53850">
    <property type="entry name" value="Periplasmic binding protein-like II"/>
    <property type="match status" value="1"/>
</dbReference>
<proteinExistence type="inferred from homology"/>
<keyword evidence="4" id="KW-0804">Transcription</keyword>
<organism evidence="6 7">
    <name type="scientific">Xanthomonas citri pv. citri</name>
    <dbReference type="NCBI Taxonomy" id="611301"/>
    <lineage>
        <taxon>Bacteria</taxon>
        <taxon>Pseudomonadati</taxon>
        <taxon>Pseudomonadota</taxon>
        <taxon>Gammaproteobacteria</taxon>
        <taxon>Lysobacterales</taxon>
        <taxon>Lysobacteraceae</taxon>
        <taxon>Xanthomonas</taxon>
    </lineage>
</organism>
<dbReference type="InterPro" id="IPR036388">
    <property type="entry name" value="WH-like_DNA-bd_sf"/>
</dbReference>
<dbReference type="GeneID" id="66911393"/>
<dbReference type="PANTHER" id="PTHR30427">
    <property type="entry name" value="TRANSCRIPTIONAL ACTIVATOR PROTEIN LYSR"/>
    <property type="match status" value="1"/>
</dbReference>
<keyword evidence="3" id="KW-0238">DNA-binding</keyword>
<dbReference type="Gene3D" id="1.10.10.10">
    <property type="entry name" value="Winged helix-like DNA-binding domain superfamily/Winged helix DNA-binding domain"/>
    <property type="match status" value="1"/>
</dbReference>
<gene>
    <name evidence="6" type="primary">nocR</name>
    <name evidence="6" type="ORF">XAC3562_450068</name>
</gene>
<evidence type="ECO:0000313" key="6">
    <source>
        <dbReference type="EMBL" id="CEG16647.1"/>
    </source>
</evidence>
<dbReference type="PANTHER" id="PTHR30427:SF1">
    <property type="entry name" value="TRANSCRIPTIONAL ACTIVATOR PROTEIN LYSR"/>
    <property type="match status" value="1"/>
</dbReference>
<keyword evidence="2" id="KW-0805">Transcription regulation</keyword>
<sequence length="305" mass="32561">MLQFRQMEVFRAMMFTGSVKGAASLMRLSPSAVSRMVAQLECDVGYPLFERVKGRLAPTGEATALLPEVEACYRHALQLSELAENLRVGSAGTLNICASHCLSRGLVPRAIARFLAQFPKVQVQVRASLLADMPGEVLSNRADLAVSVLPLHHANLQVTPFTEGRMVCVAPPGHALASLPSAQFEDIAAYPVITHHPSIPFGQLVTAAFERAHVHLPSRIHIYHTDVACALVRAGTGVAIVDEFTVDGLAWGGDLSVVPLATGIVLTPAVLRSMLAGGRPHADQFVAALEEEARRDRRGGVAATA</sequence>
<dbReference type="OMA" id="LMGEMPN"/>
<dbReference type="Gene3D" id="3.40.190.290">
    <property type="match status" value="1"/>
</dbReference>
<feature type="domain" description="HTH lysR-type" evidence="5">
    <location>
        <begin position="2"/>
        <end position="59"/>
    </location>
</feature>
<name>A0A0U5FE53_XANCI</name>
<dbReference type="GO" id="GO:0003700">
    <property type="term" value="F:DNA-binding transcription factor activity"/>
    <property type="evidence" value="ECO:0007669"/>
    <property type="project" value="InterPro"/>
</dbReference>
<dbReference type="KEGG" id="xcm:J164_02431"/>
<evidence type="ECO:0000256" key="2">
    <source>
        <dbReference type="ARBA" id="ARBA00023015"/>
    </source>
</evidence>
<comment type="caution">
    <text evidence="6">The sequence shown here is derived from an EMBL/GenBank/DDBJ whole genome shotgun (WGS) entry which is preliminary data.</text>
</comment>
<dbReference type="Proteomes" id="UP000052230">
    <property type="component" value="Unassembled WGS sequence"/>
</dbReference>
<evidence type="ECO:0000256" key="1">
    <source>
        <dbReference type="ARBA" id="ARBA00009437"/>
    </source>
</evidence>
<dbReference type="AlphaFoldDB" id="A0A0U5FE53"/>
<evidence type="ECO:0000256" key="4">
    <source>
        <dbReference type="ARBA" id="ARBA00023163"/>
    </source>
</evidence>
<evidence type="ECO:0000313" key="7">
    <source>
        <dbReference type="Proteomes" id="UP000052230"/>
    </source>
</evidence>
<protein>
    <submittedName>
        <fullName evidence="6">Transcriptional regulator</fullName>
    </submittedName>
</protein>
<evidence type="ECO:0000256" key="3">
    <source>
        <dbReference type="ARBA" id="ARBA00023125"/>
    </source>
</evidence>
<dbReference type="GO" id="GO:0043565">
    <property type="term" value="F:sequence-specific DNA binding"/>
    <property type="evidence" value="ECO:0007669"/>
    <property type="project" value="TreeGrafter"/>
</dbReference>
<dbReference type="InterPro" id="IPR036390">
    <property type="entry name" value="WH_DNA-bd_sf"/>
</dbReference>
<accession>A0A0U5FE53</accession>
<dbReference type="KEGG" id="xcu:J159_02433"/>
<dbReference type="Pfam" id="PF03466">
    <property type="entry name" value="LysR_substrate"/>
    <property type="match status" value="1"/>
</dbReference>
<dbReference type="KEGG" id="xcn:J169_02442"/>
<keyword evidence="7" id="KW-1185">Reference proteome</keyword>
<dbReference type="SUPFAM" id="SSF46785">
    <property type="entry name" value="Winged helix' DNA-binding domain"/>
    <property type="match status" value="1"/>
</dbReference>
<dbReference type="InterPro" id="IPR000847">
    <property type="entry name" value="LysR_HTH_N"/>
</dbReference>
<dbReference type="KEGG" id="xcw:J162_02434"/>
<evidence type="ECO:0000259" key="5">
    <source>
        <dbReference type="PROSITE" id="PS50931"/>
    </source>
</evidence>
<dbReference type="KEGG" id="xcr:J163_02429"/>
<dbReference type="GO" id="GO:0010628">
    <property type="term" value="P:positive regulation of gene expression"/>
    <property type="evidence" value="ECO:0007669"/>
    <property type="project" value="TreeGrafter"/>
</dbReference>
<reference evidence="6 7" key="1">
    <citation type="submission" date="2014-09" db="EMBL/GenBank/DDBJ databases">
        <authorList>
            <person name="Regsiter A."/>
        </authorList>
    </citation>
    <scope>NUCLEOTIDE SEQUENCE [LARGE SCALE GENOMIC DNA]</scope>
</reference>
<dbReference type="PROSITE" id="PS50931">
    <property type="entry name" value="HTH_LYSR"/>
    <property type="match status" value="1"/>
</dbReference>
<dbReference type="KEGG" id="xcf:J172_02436"/>